<keyword evidence="3" id="KW-1185">Reference proteome</keyword>
<dbReference type="InterPro" id="IPR029062">
    <property type="entry name" value="Class_I_gatase-like"/>
</dbReference>
<feature type="signal peptide" evidence="1">
    <location>
        <begin position="1"/>
        <end position="20"/>
    </location>
</feature>
<dbReference type="RefSeq" id="WP_133226223.1">
    <property type="nucleotide sequence ID" value="NZ_SOZE01000002.1"/>
</dbReference>
<organism evidence="2 3">
    <name type="scientific">Mucilaginibacter psychrotolerans</name>
    <dbReference type="NCBI Taxonomy" id="1524096"/>
    <lineage>
        <taxon>Bacteria</taxon>
        <taxon>Pseudomonadati</taxon>
        <taxon>Bacteroidota</taxon>
        <taxon>Sphingobacteriia</taxon>
        <taxon>Sphingobacteriales</taxon>
        <taxon>Sphingobacteriaceae</taxon>
        <taxon>Mucilaginibacter</taxon>
    </lineage>
</organism>
<sequence>MKRTLLFTIALFIVSQSLKAQTAPPSDIGTIQQEFKKLNVLGSVLYIAAHPDDENTRLLAYLAQEKHYRTGYLSLTRGDGGQNLIGTEQGELLGLIRTQELLAARRMDGAEQFFSRATDFGFSKNPEETLKFWDKDKILGDMVWVIRKFRPDVMICRFPTTGEGGHGNHTASAILAQEAFSAAADPKRYPEQLKHGVTPWQAKRLLWNTFNFGNTNTTSEDQFKLNVGGYNPTLGQSYGEIAAESRSNHKTQGFGSARQRGDVFEYFKTILGDAPKTDLMDGITTTWARIPGGAPIGDELAKIRKDFNDDAPQASVPALVKLLDKVDMDFVNDKAMQTVRLKAGAVEDYTYWHQQKTKDLKDLIAACAGLWFEAYTAEPTYAQDDQMAIRTQVISRNGLNIVLNGLELIQSMDKAKSPASAAGSRPLTHYDLAVTNKDIPVGELQTFNNTCVTGGISQPYWLEQPHPIGSYYIDDDTKVGNPENPDAPKMKFSFLIAGKPMTFYRTLQYKYVDPARGEIYQPLEIAPPVTANITEKVYVFNGPLPQTVQVKLKSFTNADGSVSIKPIAGWKISPERIDFTGKKKGDEWTVAFTVVPTDDRSNTANLDVITTANGKTFSQGLLNIKYNHVPAITIFPPAQAKLVNINLKIAGKRIGYIGGAGDLVPDALREVGYEVHQLTESEILNGDLSIYDAIVTGVRAYNVNPRLAYEQPKLMEYVKNGGNLVVQYNNNNGLVTKEIGPYPFRIVNERVTDETAPVTILDKNNPILNYPNQISQEDFKGWIQERSVYMLNNIDPKYKTPLQMGDPGEGQSNGAVAVTEYGEGRFVYTSLAFFRQLPAGVPGAYRLFINLLSKPKNTVGQ</sequence>
<dbReference type="SUPFAM" id="SSF52317">
    <property type="entry name" value="Class I glutamine amidotransferase-like"/>
    <property type="match status" value="1"/>
</dbReference>
<evidence type="ECO:0000313" key="2">
    <source>
        <dbReference type="EMBL" id="TFF40377.1"/>
    </source>
</evidence>
<dbReference type="PANTHER" id="PTHR12993">
    <property type="entry name" value="N-ACETYLGLUCOSAMINYL-PHOSPHATIDYLINOSITOL DE-N-ACETYLASE-RELATED"/>
    <property type="match status" value="1"/>
</dbReference>
<keyword evidence="1" id="KW-0732">Signal</keyword>
<dbReference type="OrthoDB" id="9759749at2"/>
<dbReference type="Proteomes" id="UP000297540">
    <property type="component" value="Unassembled WGS sequence"/>
</dbReference>
<proteinExistence type="predicted"/>
<dbReference type="InterPro" id="IPR003737">
    <property type="entry name" value="GlcNAc_PI_deacetylase-related"/>
</dbReference>
<dbReference type="PANTHER" id="PTHR12993:SF11">
    <property type="entry name" value="N-ACETYLGLUCOSAMINYL-PHOSPHATIDYLINOSITOL DE-N-ACETYLASE"/>
    <property type="match status" value="1"/>
</dbReference>
<dbReference type="AlphaFoldDB" id="A0A4Y8SPB9"/>
<evidence type="ECO:0000256" key="1">
    <source>
        <dbReference type="SAM" id="SignalP"/>
    </source>
</evidence>
<dbReference type="EMBL" id="SOZE01000002">
    <property type="protein sequence ID" value="TFF40377.1"/>
    <property type="molecule type" value="Genomic_DNA"/>
</dbReference>
<dbReference type="Pfam" id="PF02585">
    <property type="entry name" value="PIG-L"/>
    <property type="match status" value="1"/>
</dbReference>
<accession>A0A4Y8SPB9</accession>
<dbReference type="InterPro" id="IPR024078">
    <property type="entry name" value="LmbE-like_dom_sf"/>
</dbReference>
<reference evidence="2 3" key="1">
    <citation type="journal article" date="2017" name="Int. J. Syst. Evol. Microbiol.">
        <title>Mucilaginibacterpsychrotolerans sp. nov., isolated from peatlands.</title>
        <authorList>
            <person name="Deng Y."/>
            <person name="Shen L."/>
            <person name="Xu B."/>
            <person name="Liu Y."/>
            <person name="Gu Z."/>
            <person name="Liu H."/>
            <person name="Zhou Y."/>
        </authorList>
    </citation>
    <scope>NUCLEOTIDE SEQUENCE [LARGE SCALE GENOMIC DNA]</scope>
    <source>
        <strain evidence="2 3">NH7-4</strain>
    </source>
</reference>
<protein>
    <submittedName>
        <fullName evidence="2">PIG-L family deacetylase</fullName>
    </submittedName>
</protein>
<dbReference type="Gene3D" id="3.40.50.10320">
    <property type="entry name" value="LmbE-like"/>
    <property type="match status" value="1"/>
</dbReference>
<feature type="chain" id="PRO_5021502682" evidence="1">
    <location>
        <begin position="21"/>
        <end position="861"/>
    </location>
</feature>
<gene>
    <name evidence="2" type="ORF">E2R66_03780</name>
</gene>
<dbReference type="GO" id="GO:0016811">
    <property type="term" value="F:hydrolase activity, acting on carbon-nitrogen (but not peptide) bonds, in linear amides"/>
    <property type="evidence" value="ECO:0007669"/>
    <property type="project" value="TreeGrafter"/>
</dbReference>
<evidence type="ECO:0000313" key="3">
    <source>
        <dbReference type="Proteomes" id="UP000297540"/>
    </source>
</evidence>
<name>A0A4Y8SPB9_9SPHI</name>
<comment type="caution">
    <text evidence="2">The sequence shown here is derived from an EMBL/GenBank/DDBJ whole genome shotgun (WGS) entry which is preliminary data.</text>
</comment>
<dbReference type="SUPFAM" id="SSF102588">
    <property type="entry name" value="LmbE-like"/>
    <property type="match status" value="1"/>
</dbReference>